<dbReference type="Proteomes" id="UP001412239">
    <property type="component" value="Unassembled WGS sequence"/>
</dbReference>
<proteinExistence type="predicted"/>
<dbReference type="AlphaFoldDB" id="A0A292PLZ8"/>
<dbReference type="SUPFAM" id="SSF47954">
    <property type="entry name" value="Cyclin-like"/>
    <property type="match status" value="1"/>
</dbReference>
<protein>
    <submittedName>
        <fullName evidence="1">Uncharacterized protein</fullName>
    </submittedName>
</protein>
<organism evidence="1 2">
    <name type="scientific">Tuber aestivum</name>
    <name type="common">summer truffle</name>
    <dbReference type="NCBI Taxonomy" id="59557"/>
    <lineage>
        <taxon>Eukaryota</taxon>
        <taxon>Fungi</taxon>
        <taxon>Dikarya</taxon>
        <taxon>Ascomycota</taxon>
        <taxon>Pezizomycotina</taxon>
        <taxon>Pezizomycetes</taxon>
        <taxon>Pezizales</taxon>
        <taxon>Tuberaceae</taxon>
        <taxon>Tuber</taxon>
    </lineage>
</organism>
<accession>A0A292PLZ8</accession>
<name>A0A292PLZ8_9PEZI</name>
<keyword evidence="2" id="KW-1185">Reference proteome</keyword>
<evidence type="ECO:0000313" key="2">
    <source>
        <dbReference type="Proteomes" id="UP001412239"/>
    </source>
</evidence>
<evidence type="ECO:0000313" key="1">
    <source>
        <dbReference type="EMBL" id="CUS08526.1"/>
    </source>
</evidence>
<gene>
    <name evidence="1" type="ORF">GSTUAT00007395001</name>
</gene>
<reference evidence="1" key="1">
    <citation type="submission" date="2015-10" db="EMBL/GenBank/DDBJ databases">
        <authorList>
            <person name="Regsiter A."/>
            <person name="william w."/>
        </authorList>
    </citation>
    <scope>NUCLEOTIDE SEQUENCE</scope>
    <source>
        <strain evidence="1">Montdore</strain>
    </source>
</reference>
<dbReference type="InterPro" id="IPR036915">
    <property type="entry name" value="Cyclin-like_sf"/>
</dbReference>
<sequence length="290" mass="32986">MNVFLLGHIYLQLGQILEVRLPHIGLTVYLYRFARDLDFGYEQTHVTHNALRISQSRMINFCLSVKEVVYVVKVADLTIQKRLDELKNTKGRELSVEEFRNIRPKASKKRKQVRNVNDDGEDIEDRQNITIVAASIYSSAAPSASTLLRLLDKHRRLDSESLVTPELPVPWPLPISSLPITPIDIMDDHTPQGVEKPQVGQHSAIAEEVIESEFASQLDGSAALIKEELQETDLPNVPNNLDGVGDDFEVQNALLTAKGCDLKEKIRLELNKYYLLKRLKRETDLRNRII</sequence>
<dbReference type="Gene3D" id="1.20.5.650">
    <property type="entry name" value="Single helix bin"/>
    <property type="match status" value="1"/>
</dbReference>
<dbReference type="EMBL" id="LN891128">
    <property type="protein sequence ID" value="CUS08526.1"/>
    <property type="molecule type" value="Genomic_DNA"/>
</dbReference>